<name>K6CAC3_SCHAZ</name>
<protein>
    <submittedName>
        <fullName evidence="1">Uncharacterized protein</fullName>
    </submittedName>
</protein>
<evidence type="ECO:0000313" key="1">
    <source>
        <dbReference type="EMBL" id="EKN68055.1"/>
    </source>
</evidence>
<evidence type="ECO:0000313" key="2">
    <source>
        <dbReference type="Proteomes" id="UP000006315"/>
    </source>
</evidence>
<gene>
    <name evidence="1" type="ORF">BAZO_06044</name>
</gene>
<dbReference type="RefSeq" id="WP_003330425.1">
    <property type="nucleotide sequence ID" value="NZ_AJLR01000042.1"/>
</dbReference>
<reference evidence="1 2" key="1">
    <citation type="journal article" date="2012" name="Front. Microbiol.">
        <title>Redundancy and modularity in membrane-associated dissimilatory nitrate reduction in Bacillus.</title>
        <authorList>
            <person name="Heylen K."/>
            <person name="Keltjens J."/>
        </authorList>
    </citation>
    <scope>NUCLEOTIDE SEQUENCE [LARGE SCALE GENOMIC DNA]</scope>
    <source>
        <strain evidence="1 2">LMG 9581</strain>
    </source>
</reference>
<proteinExistence type="predicted"/>
<sequence>MTFLKEKDIIKFNEEQKELRENLPNLYQAMLQAVNGDDYYLQLHIVPKKHFYTVKGKRKANDYMTFHEPKLKALIHKLHAKYCDNKASVISGRYGSTKLGVITSQQVFEKEEVTMMLINYLTWFPSQIIEIYEDEFIKVPSVEDFKGENDEHSNNKLLNYITNFFEMQVVVPTLNKNKNVKRRMINGQTYYVKENDLEITSFEDLKTPFKNNNTNDDEPQDITEILDARDRVHTYYKTESQEFIVNNYRDVLTKNQNEKLDLLIHAVKSRMVHIDDLFKDALVLNKEAVGRILFVDKENNYRQPAVTNMLNSMRKRMNKAKVKKGIKYNLIRSDYAKFPLFPAKDNKKYKENQIESKYIIKEYQINDLYEDVRFYKDEQVIPAFEIERLRNNEITVDELFEKYMIDLDVAKQKDGAVSAYKPVDRDLHSNDELYILTEDEINKLFHSHCKMILDGIRSGSIKFVDDNGMKRATTDKLNPITIEEFNILVNRPLVLMDSKNKEIEIISNNLNMSYFNVNTYYIKESKCFVIDKKSKYKYIDASVFSKLKQSC</sequence>
<dbReference type="Proteomes" id="UP000006315">
    <property type="component" value="Unassembled WGS sequence"/>
</dbReference>
<dbReference type="AlphaFoldDB" id="K6CAC3"/>
<dbReference type="PATRIC" id="fig|1131731.3.peg.1258"/>
<dbReference type="EMBL" id="AJLR01000042">
    <property type="protein sequence ID" value="EKN68055.1"/>
    <property type="molecule type" value="Genomic_DNA"/>
</dbReference>
<keyword evidence="2" id="KW-1185">Reference proteome</keyword>
<accession>K6CAC3</accession>
<organism evidence="1 2">
    <name type="scientific">Schinkia azotoformans LMG 9581</name>
    <dbReference type="NCBI Taxonomy" id="1131731"/>
    <lineage>
        <taxon>Bacteria</taxon>
        <taxon>Bacillati</taxon>
        <taxon>Bacillota</taxon>
        <taxon>Bacilli</taxon>
        <taxon>Bacillales</taxon>
        <taxon>Bacillaceae</taxon>
        <taxon>Calidifontibacillus/Schinkia group</taxon>
        <taxon>Schinkia</taxon>
    </lineage>
</organism>
<comment type="caution">
    <text evidence="1">The sequence shown here is derived from an EMBL/GenBank/DDBJ whole genome shotgun (WGS) entry which is preliminary data.</text>
</comment>